<name>A0ABR3JC21_9AGAR</name>
<evidence type="ECO:0000313" key="3">
    <source>
        <dbReference type="Proteomes" id="UP001556367"/>
    </source>
</evidence>
<evidence type="ECO:0000256" key="1">
    <source>
        <dbReference type="SAM" id="Coils"/>
    </source>
</evidence>
<proteinExistence type="predicted"/>
<accession>A0ABR3JC21</accession>
<protein>
    <submittedName>
        <fullName evidence="2">Uncharacterized protein</fullName>
    </submittedName>
</protein>
<sequence>MLQLANFFAWIEVDNEELPQHRVVLDKNGRRAACWIASVPGKNFEVVWKDSLGLIMTSGNVSIDGISCGGRFNYPVGHEHYREGRVCRKDYVRTEGEQTRKIEFPEKDQENELDSHHGMGKITLDIYEYNIFGQETRSLAEQAQLIEFQKKAVQYLVNSPETFAHKAHLSKEVDFIEKAASIDGEYGQLMFQFEFKYAPLDVLYEMGVALMPAIELKRKRDGTETPEDMEDMELQYPEPEELEASAAKMAINRQIGDLEARLEELRAQEQQLMMNKVTDGFNGLRFGDGPSPRNKVRFTEEVVPETPTKTESYIEDLALHFADAYDQVPLDLFTEGETAEPLEPAAECIDLTADSDSDTLSEDHDGEA</sequence>
<dbReference type="Proteomes" id="UP001556367">
    <property type="component" value="Unassembled WGS sequence"/>
</dbReference>
<keyword evidence="1" id="KW-0175">Coiled coil</keyword>
<dbReference type="EMBL" id="JASNQZ010000008">
    <property type="protein sequence ID" value="KAL0953142.1"/>
    <property type="molecule type" value="Genomic_DNA"/>
</dbReference>
<gene>
    <name evidence="2" type="ORF">HGRIS_004410</name>
</gene>
<organism evidence="2 3">
    <name type="scientific">Hohenbuehelia grisea</name>
    <dbReference type="NCBI Taxonomy" id="104357"/>
    <lineage>
        <taxon>Eukaryota</taxon>
        <taxon>Fungi</taxon>
        <taxon>Dikarya</taxon>
        <taxon>Basidiomycota</taxon>
        <taxon>Agaricomycotina</taxon>
        <taxon>Agaricomycetes</taxon>
        <taxon>Agaricomycetidae</taxon>
        <taxon>Agaricales</taxon>
        <taxon>Pleurotineae</taxon>
        <taxon>Pleurotaceae</taxon>
        <taxon>Hohenbuehelia</taxon>
    </lineage>
</organism>
<keyword evidence="3" id="KW-1185">Reference proteome</keyword>
<comment type="caution">
    <text evidence="2">The sequence shown here is derived from an EMBL/GenBank/DDBJ whole genome shotgun (WGS) entry which is preliminary data.</text>
</comment>
<evidence type="ECO:0000313" key="2">
    <source>
        <dbReference type="EMBL" id="KAL0953142.1"/>
    </source>
</evidence>
<feature type="coiled-coil region" evidence="1">
    <location>
        <begin position="248"/>
        <end position="275"/>
    </location>
</feature>
<reference evidence="3" key="1">
    <citation type="submission" date="2024-06" db="EMBL/GenBank/DDBJ databases">
        <title>Multi-omics analyses provide insights into the biosynthesis of the anticancer antibiotic pleurotin in Hohenbuehelia grisea.</title>
        <authorList>
            <person name="Weaver J.A."/>
            <person name="Alberti F."/>
        </authorList>
    </citation>
    <scope>NUCLEOTIDE SEQUENCE [LARGE SCALE GENOMIC DNA]</scope>
    <source>
        <strain evidence="3">T-177</strain>
    </source>
</reference>